<keyword evidence="1" id="KW-1133">Transmembrane helix</keyword>
<feature type="transmembrane region" description="Helical" evidence="1">
    <location>
        <begin position="36"/>
        <end position="57"/>
    </location>
</feature>
<dbReference type="EnsemblFungi" id="FOXG_16299T0">
    <property type="protein sequence ID" value="FOXG_16299P0"/>
    <property type="gene ID" value="FOXG_16299"/>
</dbReference>
<keyword evidence="1" id="KW-0812">Transmembrane</keyword>
<dbReference type="Proteomes" id="UP000002489">
    <property type="component" value="Unassembled WGS sequence"/>
</dbReference>
<protein>
    <submittedName>
        <fullName evidence="2">Uncharacterized protein</fullName>
    </submittedName>
</protein>
<evidence type="ECO:0000313" key="2">
    <source>
        <dbReference type="EnsemblFungi" id="FOXG_16299P0"/>
    </source>
</evidence>
<dbReference type="EnsemblFungi" id="FOXG_06931T0">
    <property type="protein sequence ID" value="FOXG_06931P0"/>
    <property type="gene ID" value="FOXG_06931"/>
</dbReference>
<proteinExistence type="predicted"/>
<keyword evidence="1" id="KW-0472">Membrane</keyword>
<name>A0A0D2YIN4_FUSOF</name>
<evidence type="ECO:0000313" key="3">
    <source>
        <dbReference type="Proteomes" id="UP000002489"/>
    </source>
</evidence>
<sequence>MPITQKELKQLLAAPALEAPNGVTPEFENPPNGNILAYRITTFCMVLTTLCVIIRLYGRWLLELLAPTCIHGIYEGVISSSPFECCYSAALPCIKSAILVDWCQVFATQRDRKNVFWVMSWQRRTIVAIFFGVSAM</sequence>
<reference evidence="2" key="2">
    <citation type="submission" date="2025-05" db="UniProtKB">
        <authorList>
            <consortium name="EnsemblFungi"/>
        </authorList>
    </citation>
    <scope>IDENTIFICATION</scope>
    <source>
        <strain evidence="2">4287 / CBS 123668 / FGSC 9935 / NRRL 34936</strain>
    </source>
</reference>
<reference evidence="3" key="1">
    <citation type="journal article" date="2012" name="Mol. Plant Microbe Interact.">
        <title>A highly conserved effector in Fusarium oxysporum is required for full virulence on Arabidopsis.</title>
        <authorList>
            <person name="Thatcher L.F."/>
            <person name="Gardiner D.M."/>
            <person name="Kazan K."/>
            <person name="Manners J."/>
        </authorList>
    </citation>
    <scope>NUCLEOTIDE SEQUENCE [LARGE SCALE GENOMIC DNA]</scope>
    <source>
        <strain evidence="3">Fo5176</strain>
    </source>
</reference>
<dbReference type="AlphaFoldDB" id="A0A0D2YIN4"/>
<organism evidence="2 3">
    <name type="scientific">Fusarium oxysporum (strain Fo5176)</name>
    <name type="common">Fusarium vascular wilt</name>
    <dbReference type="NCBI Taxonomy" id="660025"/>
    <lineage>
        <taxon>Eukaryota</taxon>
        <taxon>Fungi</taxon>
        <taxon>Dikarya</taxon>
        <taxon>Ascomycota</taxon>
        <taxon>Pezizomycotina</taxon>
        <taxon>Sordariomycetes</taxon>
        <taxon>Hypocreomycetidae</taxon>
        <taxon>Hypocreales</taxon>
        <taxon>Nectriaceae</taxon>
        <taxon>Fusarium</taxon>
        <taxon>Fusarium oxysporum species complex</taxon>
    </lineage>
</organism>
<accession>A0A0D2YIN4</accession>
<dbReference type="EnsemblFungi" id="FOXG_16079T0">
    <property type="protein sequence ID" value="FOXG_16079P0"/>
    <property type="gene ID" value="FOXG_16079"/>
</dbReference>
<evidence type="ECO:0000256" key="1">
    <source>
        <dbReference type="SAM" id="Phobius"/>
    </source>
</evidence>